<comment type="caution">
    <text evidence="1">The sequence shown here is derived from an EMBL/GenBank/DDBJ whole genome shotgun (WGS) entry which is preliminary data.</text>
</comment>
<evidence type="ECO:0000313" key="2">
    <source>
        <dbReference type="Proteomes" id="UP001345963"/>
    </source>
</evidence>
<protein>
    <recommendedName>
        <fullName evidence="3">Secreted protein</fullName>
    </recommendedName>
</protein>
<keyword evidence="2" id="KW-1185">Reference proteome</keyword>
<evidence type="ECO:0000313" key="1">
    <source>
        <dbReference type="EMBL" id="MED6236111.1"/>
    </source>
</evidence>
<dbReference type="EMBL" id="JAHUTI010011336">
    <property type="protein sequence ID" value="MED6236111.1"/>
    <property type="molecule type" value="Genomic_DNA"/>
</dbReference>
<accession>A0ABU7AD70</accession>
<reference evidence="1 2" key="1">
    <citation type="submission" date="2021-07" db="EMBL/GenBank/DDBJ databases">
        <authorList>
            <person name="Palmer J.M."/>
        </authorList>
    </citation>
    <scope>NUCLEOTIDE SEQUENCE [LARGE SCALE GENOMIC DNA]</scope>
    <source>
        <strain evidence="1 2">AT_MEX2019</strain>
        <tissue evidence="1">Muscle</tissue>
    </source>
</reference>
<dbReference type="Proteomes" id="UP001345963">
    <property type="component" value="Unassembled WGS sequence"/>
</dbReference>
<gene>
    <name evidence="1" type="ORF">ATANTOWER_004600</name>
</gene>
<name>A0ABU7AD70_9TELE</name>
<feature type="non-terminal residue" evidence="1">
    <location>
        <position position="106"/>
    </location>
</feature>
<evidence type="ECO:0008006" key="3">
    <source>
        <dbReference type="Google" id="ProtNLM"/>
    </source>
</evidence>
<proteinExistence type="predicted"/>
<organism evidence="1 2">
    <name type="scientific">Ataeniobius toweri</name>
    <dbReference type="NCBI Taxonomy" id="208326"/>
    <lineage>
        <taxon>Eukaryota</taxon>
        <taxon>Metazoa</taxon>
        <taxon>Chordata</taxon>
        <taxon>Craniata</taxon>
        <taxon>Vertebrata</taxon>
        <taxon>Euteleostomi</taxon>
        <taxon>Actinopterygii</taxon>
        <taxon>Neopterygii</taxon>
        <taxon>Teleostei</taxon>
        <taxon>Neoteleostei</taxon>
        <taxon>Acanthomorphata</taxon>
        <taxon>Ovalentaria</taxon>
        <taxon>Atherinomorphae</taxon>
        <taxon>Cyprinodontiformes</taxon>
        <taxon>Goodeidae</taxon>
        <taxon>Ataeniobius</taxon>
    </lineage>
</organism>
<sequence length="106" mass="12113">MHEKLLTGDCTDCFFLLVFSPPAAHAEKSQSFVFFDDVHLLSETIQGVTATATGVQYQQSWLCILCNVKHLQRRHVCISRLERPQNWGENCCEVRYVILILAPSKM</sequence>